<feature type="domain" description="CBS" evidence="4">
    <location>
        <begin position="124"/>
        <end position="179"/>
    </location>
</feature>
<evidence type="ECO:0000256" key="1">
    <source>
        <dbReference type="ARBA" id="ARBA00023122"/>
    </source>
</evidence>
<keyword evidence="1 2" id="KW-0129">CBS domain</keyword>
<dbReference type="EMBL" id="VRTS01000002">
    <property type="protein sequence ID" value="TXK64978.1"/>
    <property type="molecule type" value="Genomic_DNA"/>
</dbReference>
<dbReference type="PANTHER" id="PTHR43080">
    <property type="entry name" value="CBS DOMAIN-CONTAINING PROTEIN CBSX3, MITOCHONDRIAL"/>
    <property type="match status" value="1"/>
</dbReference>
<feature type="compositionally biased region" description="Basic and acidic residues" evidence="3">
    <location>
        <begin position="1"/>
        <end position="11"/>
    </location>
</feature>
<evidence type="ECO:0000313" key="6">
    <source>
        <dbReference type="Proteomes" id="UP000321248"/>
    </source>
</evidence>
<evidence type="ECO:0000259" key="4">
    <source>
        <dbReference type="PROSITE" id="PS51371"/>
    </source>
</evidence>
<name>A0A5C8KX64_9GAMM</name>
<dbReference type="OrthoDB" id="9807125at2"/>
<sequence>MKAADPVRSDRAPGAPGSGRDDPAERGMLMATAVAGGKASMETILHTVLQEKEALMAERGSVLYRVSPEDSIGEAVRLMNEANVGCVLVMEGEQLVGIFSERDVMRLFTENEPGLTDRPVRDRMTSKPITVPPSLSVEKALLECTDRRVRHLPVVEEGQLLGLLSIGDLVRFVVKDKEGVISELMDYIHGP</sequence>
<dbReference type="CDD" id="cd04623">
    <property type="entry name" value="CBS_pair_bac_euk"/>
    <property type="match status" value="1"/>
</dbReference>
<dbReference type="AlphaFoldDB" id="A0A5C8KX64"/>
<protein>
    <submittedName>
        <fullName evidence="5">CBS domain-containing protein</fullName>
    </submittedName>
</protein>
<dbReference type="PROSITE" id="PS51371">
    <property type="entry name" value="CBS"/>
    <property type="match status" value="2"/>
</dbReference>
<evidence type="ECO:0000256" key="3">
    <source>
        <dbReference type="SAM" id="MobiDB-lite"/>
    </source>
</evidence>
<dbReference type="PANTHER" id="PTHR43080:SF2">
    <property type="entry name" value="CBS DOMAIN-CONTAINING PROTEIN"/>
    <property type="match status" value="1"/>
</dbReference>
<dbReference type="InterPro" id="IPR000644">
    <property type="entry name" value="CBS_dom"/>
</dbReference>
<feature type="domain" description="CBS" evidence="4">
    <location>
        <begin position="56"/>
        <end position="114"/>
    </location>
</feature>
<feature type="region of interest" description="Disordered" evidence="3">
    <location>
        <begin position="1"/>
        <end position="25"/>
    </location>
</feature>
<dbReference type="InterPro" id="IPR044725">
    <property type="entry name" value="CBSX3_CBS_dom"/>
</dbReference>
<accession>A0A5C8KX64</accession>
<evidence type="ECO:0000313" key="5">
    <source>
        <dbReference type="EMBL" id="TXK64978.1"/>
    </source>
</evidence>
<evidence type="ECO:0000256" key="2">
    <source>
        <dbReference type="PROSITE-ProRule" id="PRU00703"/>
    </source>
</evidence>
<dbReference type="SUPFAM" id="SSF54631">
    <property type="entry name" value="CBS-domain pair"/>
    <property type="match status" value="1"/>
</dbReference>
<dbReference type="Gene3D" id="3.10.580.10">
    <property type="entry name" value="CBS-domain"/>
    <property type="match status" value="1"/>
</dbReference>
<comment type="caution">
    <text evidence="5">The sequence shown here is derived from an EMBL/GenBank/DDBJ whole genome shotgun (WGS) entry which is preliminary data.</text>
</comment>
<dbReference type="InterPro" id="IPR046342">
    <property type="entry name" value="CBS_dom_sf"/>
</dbReference>
<gene>
    <name evidence="5" type="ORF">FU658_03950</name>
</gene>
<dbReference type="Pfam" id="PF00571">
    <property type="entry name" value="CBS"/>
    <property type="match status" value="2"/>
</dbReference>
<keyword evidence="6" id="KW-1185">Reference proteome</keyword>
<organism evidence="5 6">
    <name type="scientific">Alkalisalibacterium limincola</name>
    <dbReference type="NCBI Taxonomy" id="2699169"/>
    <lineage>
        <taxon>Bacteria</taxon>
        <taxon>Pseudomonadati</taxon>
        <taxon>Pseudomonadota</taxon>
        <taxon>Gammaproteobacteria</taxon>
        <taxon>Lysobacterales</taxon>
        <taxon>Lysobacteraceae</taxon>
        <taxon>Alkalisalibacterium</taxon>
    </lineage>
</organism>
<reference evidence="5 6" key="1">
    <citation type="submission" date="2019-08" db="EMBL/GenBank/DDBJ databases">
        <authorList>
            <person name="Karlyshev A.V."/>
        </authorList>
    </citation>
    <scope>NUCLEOTIDE SEQUENCE [LARGE SCALE GENOMIC DNA]</scope>
    <source>
        <strain evidence="5 6">Alg18-2.2</strain>
    </source>
</reference>
<dbReference type="InterPro" id="IPR051257">
    <property type="entry name" value="Diverse_CBS-Domain"/>
</dbReference>
<proteinExistence type="predicted"/>
<dbReference type="Proteomes" id="UP000321248">
    <property type="component" value="Unassembled WGS sequence"/>
</dbReference>
<dbReference type="SMART" id="SM00116">
    <property type="entry name" value="CBS"/>
    <property type="match status" value="2"/>
</dbReference>